<feature type="domain" description="Zn(2)-C6 fungal-type" evidence="10">
    <location>
        <begin position="40"/>
        <end position="70"/>
    </location>
</feature>
<gene>
    <name evidence="11" type="ORF">V865_005692</name>
</gene>
<dbReference type="CDD" id="cd00067">
    <property type="entry name" value="GAL4"/>
    <property type="match status" value="1"/>
</dbReference>
<protein>
    <recommendedName>
        <fullName evidence="10">Zn(2)-C6 fungal-type domain-containing protein</fullName>
    </recommendedName>
</protein>
<dbReference type="EMBL" id="CP144089">
    <property type="protein sequence ID" value="WWD07591.1"/>
    <property type="molecule type" value="Genomic_DNA"/>
</dbReference>
<dbReference type="Gene3D" id="4.10.240.10">
    <property type="entry name" value="Zn(2)-C6 fungal-type DNA-binding domain"/>
    <property type="match status" value="1"/>
</dbReference>
<dbReference type="AlphaFoldDB" id="A0AAX4KME3"/>
<accession>A0AAX4KME3</accession>
<dbReference type="RefSeq" id="XP_066085558.1">
    <property type="nucleotide sequence ID" value="XM_066229461.1"/>
</dbReference>
<dbReference type="GO" id="GO:0005634">
    <property type="term" value="C:nucleus"/>
    <property type="evidence" value="ECO:0007669"/>
    <property type="project" value="UniProtKB-SubCell"/>
</dbReference>
<evidence type="ECO:0000259" key="10">
    <source>
        <dbReference type="PROSITE" id="PS50048"/>
    </source>
</evidence>
<evidence type="ECO:0000256" key="3">
    <source>
        <dbReference type="ARBA" id="ARBA00022833"/>
    </source>
</evidence>
<dbReference type="PROSITE" id="PS50048">
    <property type="entry name" value="ZN2_CY6_FUNGAL_2"/>
    <property type="match status" value="1"/>
</dbReference>
<name>A0AAX4KME3_9TREE</name>
<feature type="region of interest" description="Disordered" evidence="9">
    <location>
        <begin position="184"/>
        <end position="222"/>
    </location>
</feature>
<dbReference type="InterPro" id="IPR007219">
    <property type="entry name" value="XnlR_reg_dom"/>
</dbReference>
<feature type="compositionally biased region" description="Polar residues" evidence="9">
    <location>
        <begin position="620"/>
        <end position="629"/>
    </location>
</feature>
<dbReference type="Pfam" id="PF04082">
    <property type="entry name" value="Fungal_trans"/>
    <property type="match status" value="1"/>
</dbReference>
<proteinExistence type="predicted"/>
<feature type="region of interest" description="Disordered" evidence="9">
    <location>
        <begin position="616"/>
        <end position="635"/>
    </location>
</feature>
<dbReference type="GeneID" id="91104493"/>
<feature type="coiled-coil region" evidence="8">
    <location>
        <begin position="83"/>
        <end position="117"/>
    </location>
</feature>
<dbReference type="SMART" id="SM00906">
    <property type="entry name" value="Fungal_trans"/>
    <property type="match status" value="1"/>
</dbReference>
<dbReference type="SMART" id="SM00066">
    <property type="entry name" value="GAL4"/>
    <property type="match status" value="1"/>
</dbReference>
<reference evidence="11 12" key="1">
    <citation type="submission" date="2024-01" db="EMBL/GenBank/DDBJ databases">
        <title>Comparative genomics of Cryptococcus and Kwoniella reveals pathogenesis evolution and contrasting modes of karyotype evolution via chromosome fusion or intercentromeric recombination.</title>
        <authorList>
            <person name="Coelho M.A."/>
            <person name="David-Palma M."/>
            <person name="Shea T."/>
            <person name="Bowers K."/>
            <person name="McGinley-Smith S."/>
            <person name="Mohammad A.W."/>
            <person name="Gnirke A."/>
            <person name="Yurkov A.M."/>
            <person name="Nowrousian M."/>
            <person name="Sun S."/>
            <person name="Cuomo C.A."/>
            <person name="Heitman J."/>
        </authorList>
    </citation>
    <scope>NUCLEOTIDE SEQUENCE [LARGE SCALE GENOMIC DNA]</scope>
    <source>
        <strain evidence="11 12">PYCC6329</strain>
    </source>
</reference>
<feature type="region of interest" description="Disordered" evidence="9">
    <location>
        <begin position="1"/>
        <end position="24"/>
    </location>
</feature>
<keyword evidence="3" id="KW-0862">Zinc</keyword>
<evidence type="ECO:0000256" key="5">
    <source>
        <dbReference type="ARBA" id="ARBA00023125"/>
    </source>
</evidence>
<dbReference type="GO" id="GO:0043565">
    <property type="term" value="F:sequence-specific DNA binding"/>
    <property type="evidence" value="ECO:0007669"/>
    <property type="project" value="TreeGrafter"/>
</dbReference>
<dbReference type="PANTHER" id="PTHR47782:SF7">
    <property type="entry name" value="PROTEIN STB5"/>
    <property type="match status" value="1"/>
</dbReference>
<sequence>MSHELPPSPTSTARSTSALRASPSVVPRISARTVDGSSIACQRCHRRKKKCDRAKPSCGACVKSRMTCTYDVVISDRSHPNYVRDLLAETSSQKERIVELEKQVAELTTLASGVQNEPQIANTSLHQFAALINNETSTTFTEIPFQPFPTGSIGIGDVSSEPTLAERIVLQVLTTEPDRREASLSFKGTIGQQLGTSQDDEECDDGSSTGNQDPGQGQNDLSTWPPYPLAQKLVEGFFNWISGIYPILDRVLIEQDLHTIYFMTSPRAPLISEYSKPDIRIYRLFMIFAIGCDVLEKGGIALLDHSKKLRAYAFHHLPAVLRADSLSCIAGLLLYAQYSIMAFGNTSPHAVIGLIARLAIDLNFHQEDYSLPPAEQDTRRRLFWTIFSMDRLISSTLTKPLTVPEGIISVQLPKKVGGSSRYQMTINSDEYFRHVVLLRRLNGLVLNEVYLINDSQKAQGEQTLAKLRNQIDDWFHSTPRSPGDGSYNPFLELCYNLLITSLYRPSPLFSHTHPSRMSRLRKSASRAIDLYGQLYAQKRCAENYVHLFNIVTVSVTLVYTLIEREGDDLNLEISSWCREAVRQMVICERLINDFCKDWPGTAKYREAFKGLANEVKSKMKQPSPSPGTESSNISQIQAQSQSLDIPLDPFRPTTAPTQHILQDTTISTHLPVSETVSSSTNGLALSPTLFEGLVDTALWNQWTLQDNGIVGTVGTVESERTEDPLGINMSGVGIDALLASVGLSAFTDFEWDPNTQSR</sequence>
<evidence type="ECO:0000256" key="7">
    <source>
        <dbReference type="ARBA" id="ARBA00023242"/>
    </source>
</evidence>
<dbReference type="PANTHER" id="PTHR47782">
    <property type="entry name" value="ZN(II)2CYS6 TRANSCRIPTION FACTOR (EUROFUNG)-RELATED"/>
    <property type="match status" value="1"/>
</dbReference>
<evidence type="ECO:0000256" key="2">
    <source>
        <dbReference type="ARBA" id="ARBA00022723"/>
    </source>
</evidence>
<dbReference type="Pfam" id="PF00172">
    <property type="entry name" value="Zn_clus"/>
    <property type="match status" value="1"/>
</dbReference>
<evidence type="ECO:0000256" key="6">
    <source>
        <dbReference type="ARBA" id="ARBA00023163"/>
    </source>
</evidence>
<keyword evidence="4" id="KW-0805">Transcription regulation</keyword>
<dbReference type="InterPro" id="IPR036864">
    <property type="entry name" value="Zn2-C6_fun-type_DNA-bd_sf"/>
</dbReference>
<evidence type="ECO:0000256" key="1">
    <source>
        <dbReference type="ARBA" id="ARBA00004123"/>
    </source>
</evidence>
<dbReference type="Proteomes" id="UP001358614">
    <property type="component" value="Chromosome 1"/>
</dbReference>
<keyword evidence="5" id="KW-0238">DNA-binding</keyword>
<keyword evidence="8" id="KW-0175">Coiled coil</keyword>
<dbReference type="InterPro" id="IPR001138">
    <property type="entry name" value="Zn2Cys6_DnaBD"/>
</dbReference>
<evidence type="ECO:0000313" key="11">
    <source>
        <dbReference type="EMBL" id="WWD07591.1"/>
    </source>
</evidence>
<feature type="compositionally biased region" description="Low complexity" evidence="9">
    <location>
        <begin position="10"/>
        <end position="24"/>
    </location>
</feature>
<keyword evidence="7" id="KW-0539">Nucleus</keyword>
<evidence type="ECO:0000256" key="4">
    <source>
        <dbReference type="ARBA" id="ARBA00023015"/>
    </source>
</evidence>
<keyword evidence="12" id="KW-1185">Reference proteome</keyword>
<dbReference type="SUPFAM" id="SSF57701">
    <property type="entry name" value="Zn2/Cys6 DNA-binding domain"/>
    <property type="match status" value="1"/>
</dbReference>
<comment type="subcellular location">
    <subcellularLocation>
        <location evidence="1">Nucleus</location>
    </subcellularLocation>
</comment>
<evidence type="ECO:0000256" key="8">
    <source>
        <dbReference type="SAM" id="Coils"/>
    </source>
</evidence>
<dbReference type="GO" id="GO:0008270">
    <property type="term" value="F:zinc ion binding"/>
    <property type="evidence" value="ECO:0007669"/>
    <property type="project" value="InterPro"/>
</dbReference>
<dbReference type="GO" id="GO:0006351">
    <property type="term" value="P:DNA-templated transcription"/>
    <property type="evidence" value="ECO:0007669"/>
    <property type="project" value="InterPro"/>
</dbReference>
<keyword evidence="6" id="KW-0804">Transcription</keyword>
<feature type="compositionally biased region" description="Polar residues" evidence="9">
    <location>
        <begin position="206"/>
        <end position="222"/>
    </location>
</feature>
<dbReference type="InterPro" id="IPR052202">
    <property type="entry name" value="Yeast_MetPath_Reg"/>
</dbReference>
<dbReference type="KEGG" id="ker:91104493"/>
<keyword evidence="2" id="KW-0479">Metal-binding</keyword>
<organism evidence="11 12">
    <name type="scientific">Kwoniella europaea PYCC6329</name>
    <dbReference type="NCBI Taxonomy" id="1423913"/>
    <lineage>
        <taxon>Eukaryota</taxon>
        <taxon>Fungi</taxon>
        <taxon>Dikarya</taxon>
        <taxon>Basidiomycota</taxon>
        <taxon>Agaricomycotina</taxon>
        <taxon>Tremellomycetes</taxon>
        <taxon>Tremellales</taxon>
        <taxon>Cryptococcaceae</taxon>
        <taxon>Kwoniella</taxon>
    </lineage>
</organism>
<dbReference type="PROSITE" id="PS00463">
    <property type="entry name" value="ZN2_CY6_FUNGAL_1"/>
    <property type="match status" value="1"/>
</dbReference>
<evidence type="ECO:0000256" key="9">
    <source>
        <dbReference type="SAM" id="MobiDB-lite"/>
    </source>
</evidence>
<dbReference type="GO" id="GO:0000981">
    <property type="term" value="F:DNA-binding transcription factor activity, RNA polymerase II-specific"/>
    <property type="evidence" value="ECO:0007669"/>
    <property type="project" value="InterPro"/>
</dbReference>
<dbReference type="GO" id="GO:0045944">
    <property type="term" value="P:positive regulation of transcription by RNA polymerase II"/>
    <property type="evidence" value="ECO:0007669"/>
    <property type="project" value="TreeGrafter"/>
</dbReference>
<evidence type="ECO:0000313" key="12">
    <source>
        <dbReference type="Proteomes" id="UP001358614"/>
    </source>
</evidence>
<dbReference type="CDD" id="cd12148">
    <property type="entry name" value="fungal_TF_MHR"/>
    <property type="match status" value="1"/>
</dbReference>